<comment type="caution">
    <text evidence="4">The sequence shown here is derived from an EMBL/GenBank/DDBJ whole genome shotgun (WGS) entry which is preliminary data.</text>
</comment>
<dbReference type="SUPFAM" id="SSF57667">
    <property type="entry name" value="beta-beta-alpha zinc fingers"/>
    <property type="match status" value="2"/>
</dbReference>
<feature type="region of interest" description="Disordered" evidence="2">
    <location>
        <begin position="30"/>
        <end position="86"/>
    </location>
</feature>
<feature type="region of interest" description="Disordered" evidence="2">
    <location>
        <begin position="135"/>
        <end position="156"/>
    </location>
</feature>
<organism evidence="4 5">
    <name type="scientific">Deinandra increscens subsp. villosa</name>
    <dbReference type="NCBI Taxonomy" id="3103831"/>
    <lineage>
        <taxon>Eukaryota</taxon>
        <taxon>Viridiplantae</taxon>
        <taxon>Streptophyta</taxon>
        <taxon>Embryophyta</taxon>
        <taxon>Tracheophyta</taxon>
        <taxon>Spermatophyta</taxon>
        <taxon>Magnoliopsida</taxon>
        <taxon>eudicotyledons</taxon>
        <taxon>Gunneridae</taxon>
        <taxon>Pentapetalae</taxon>
        <taxon>asterids</taxon>
        <taxon>campanulids</taxon>
        <taxon>Asterales</taxon>
        <taxon>Asteraceae</taxon>
        <taxon>Asteroideae</taxon>
        <taxon>Heliantheae alliance</taxon>
        <taxon>Madieae</taxon>
        <taxon>Madiinae</taxon>
        <taxon>Deinandra</taxon>
    </lineage>
</organism>
<evidence type="ECO:0000256" key="2">
    <source>
        <dbReference type="SAM" id="MobiDB-lite"/>
    </source>
</evidence>
<feature type="domain" description="C2H2-type" evidence="3">
    <location>
        <begin position="214"/>
        <end position="241"/>
    </location>
</feature>
<dbReference type="PANTHER" id="PTHR46326:SF2">
    <property type="entry name" value="ZINC FINGER PROTEIN ZAT1-RELATED"/>
    <property type="match status" value="1"/>
</dbReference>
<evidence type="ECO:0000259" key="3">
    <source>
        <dbReference type="PROSITE" id="PS50157"/>
    </source>
</evidence>
<keyword evidence="1" id="KW-0862">Zinc</keyword>
<gene>
    <name evidence="4" type="ORF">SSX86_027361</name>
</gene>
<sequence>MQKHKCKLCLKSFANGRALGGHMRSHMLNLYVTPKPKPPPPSPSPSPSPSSSSVSSSEEIKIKTESSRNPTVRQRTKRIPRPESSWFGDQQYFHEINRIKNRNRSSKTAGSAVSDSSPEEVVAYCLMMLSRDKWTDNNESESEAEAEAESESDREVITAKQTPTRNGYRCETCNRIFRSYQALGGHIASHKKIKLNHQFQFQQTLNASIDDKIHECHVCFKVFASGQALGGHKRSHVTSKQVVKQSIHLIDLNLPAPSDVDDEVSKIEVSDGEFGKSY</sequence>
<dbReference type="InterPro" id="IPR013087">
    <property type="entry name" value="Znf_C2H2_type"/>
</dbReference>
<evidence type="ECO:0000313" key="4">
    <source>
        <dbReference type="EMBL" id="KAK9056271.1"/>
    </source>
</evidence>
<dbReference type="Proteomes" id="UP001408789">
    <property type="component" value="Unassembled WGS sequence"/>
</dbReference>
<evidence type="ECO:0000313" key="5">
    <source>
        <dbReference type="Proteomes" id="UP001408789"/>
    </source>
</evidence>
<dbReference type="Gene3D" id="3.30.160.60">
    <property type="entry name" value="Classic Zinc Finger"/>
    <property type="match status" value="1"/>
</dbReference>
<dbReference type="Pfam" id="PF13912">
    <property type="entry name" value="zf-C2H2_6"/>
    <property type="match status" value="3"/>
</dbReference>
<dbReference type="InterPro" id="IPR036236">
    <property type="entry name" value="Znf_C2H2_sf"/>
</dbReference>
<dbReference type="GO" id="GO:0006355">
    <property type="term" value="P:regulation of DNA-templated transcription"/>
    <property type="evidence" value="ECO:0007669"/>
    <property type="project" value="InterPro"/>
</dbReference>
<keyword evidence="1" id="KW-0479">Metal-binding</keyword>
<dbReference type="AlphaFoldDB" id="A0AAP0CHU0"/>
<dbReference type="GO" id="GO:0008270">
    <property type="term" value="F:zinc ion binding"/>
    <property type="evidence" value="ECO:0007669"/>
    <property type="project" value="UniProtKB-KW"/>
</dbReference>
<reference evidence="4 5" key="1">
    <citation type="submission" date="2024-04" db="EMBL/GenBank/DDBJ databases">
        <title>The reference genome of an endangered Asteraceae, Deinandra increscens subsp. villosa, native to the Central Coast of California.</title>
        <authorList>
            <person name="Guilliams M."/>
            <person name="Hasenstab-Lehman K."/>
            <person name="Meyer R."/>
            <person name="Mcevoy S."/>
        </authorList>
    </citation>
    <scope>NUCLEOTIDE SEQUENCE [LARGE SCALE GENOMIC DNA]</scope>
    <source>
        <tissue evidence="4">Leaf</tissue>
    </source>
</reference>
<dbReference type="SMART" id="SM00355">
    <property type="entry name" value="ZnF_C2H2"/>
    <property type="match status" value="3"/>
</dbReference>
<keyword evidence="1" id="KW-0863">Zinc-finger</keyword>
<name>A0AAP0CHU0_9ASTR</name>
<dbReference type="InterPro" id="IPR044303">
    <property type="entry name" value="ZAT1/4/9"/>
</dbReference>
<feature type="compositionally biased region" description="Pro residues" evidence="2">
    <location>
        <begin position="35"/>
        <end position="48"/>
    </location>
</feature>
<protein>
    <recommendedName>
        <fullName evidence="3">C2H2-type domain-containing protein</fullName>
    </recommendedName>
</protein>
<feature type="compositionally biased region" description="Acidic residues" evidence="2">
    <location>
        <begin position="138"/>
        <end position="150"/>
    </location>
</feature>
<dbReference type="EMBL" id="JBCNJP010000025">
    <property type="protein sequence ID" value="KAK9056271.1"/>
    <property type="molecule type" value="Genomic_DNA"/>
</dbReference>
<accession>A0AAP0CHU0</accession>
<dbReference type="PANTHER" id="PTHR46326">
    <property type="entry name" value="ZINC FINGER PROTEIN ZAT1-RELATED"/>
    <property type="match status" value="1"/>
</dbReference>
<evidence type="ECO:0000256" key="1">
    <source>
        <dbReference type="PROSITE-ProRule" id="PRU00042"/>
    </source>
</evidence>
<keyword evidence="5" id="KW-1185">Reference proteome</keyword>
<proteinExistence type="predicted"/>
<feature type="domain" description="C2H2-type" evidence="3">
    <location>
        <begin position="4"/>
        <end position="26"/>
    </location>
</feature>
<dbReference type="PROSITE" id="PS00028">
    <property type="entry name" value="ZINC_FINGER_C2H2_1"/>
    <property type="match status" value="3"/>
</dbReference>
<feature type="domain" description="C2H2-type" evidence="3">
    <location>
        <begin position="168"/>
        <end position="195"/>
    </location>
</feature>
<dbReference type="PROSITE" id="PS50157">
    <property type="entry name" value="ZINC_FINGER_C2H2_2"/>
    <property type="match status" value="3"/>
</dbReference>